<keyword evidence="1" id="KW-0723">Serine/threonine-protein kinase</keyword>
<dbReference type="GO" id="GO:0004674">
    <property type="term" value="F:protein serine/threonine kinase activity"/>
    <property type="evidence" value="ECO:0007669"/>
    <property type="project" value="UniProtKB-KW"/>
</dbReference>
<dbReference type="InterPro" id="IPR011009">
    <property type="entry name" value="Kinase-like_dom_sf"/>
</dbReference>
<dbReference type="RefSeq" id="WP_013129378.1">
    <property type="nucleotide sequence ID" value="NC_014160.1"/>
</dbReference>
<name>D5U0Y5_THEAM</name>
<keyword evidence="1" id="KW-0418">Kinase</keyword>
<dbReference type="GeneID" id="9165524"/>
<sequence>MNSIIEYLDDFSKQTQIYELNGKKLVVKNYRKETGILKWLVINATNLTINIYPFAFQPFKRLERECFFFKEAPEIFSKPKIYLVDFVKLKLVREYVEGVSYSNILDDAEFRRLGNRLCRLHLEGWALGDSKVSNFVSTGGGIYIVDAEEAIQTRDVRHYAWDLIVLASTVVFFNFDKIVQQRSVLEEAVKSFIKGYVETDYDVSRQVVSAFEKPSFKALTYLLMPHPFSKIYITTWREYVAKEF</sequence>
<dbReference type="eggNOG" id="arCOG01186">
    <property type="taxonomic scope" value="Archaea"/>
</dbReference>
<dbReference type="OrthoDB" id="35902at2157"/>
<dbReference type="HOGENOM" id="CLU_090895_0_0_2"/>
<reference evidence="2" key="2">
    <citation type="journal article" date="2010" name="Stand. Genomic Sci.">
        <title>Complete genome sequence of Thermosphaera aggregans type strain (M11TLT).</title>
        <authorList>
            <person name="Spring S."/>
            <person name="Rachel R."/>
            <person name="Lapidus A."/>
            <person name="Davenport K."/>
            <person name="Tice H."/>
            <person name="Copeland A."/>
            <person name="Cheng J.-F."/>
            <person name="Lucas S."/>
            <person name="Chen F."/>
            <person name="Nolan M."/>
            <person name="Bruce D."/>
            <person name="Goodwin L."/>
            <person name="Pitluck S."/>
            <person name="Ivanova N."/>
            <person name="Mavromatis K."/>
            <person name="Ovchinnikova G."/>
            <person name="Pati A."/>
            <person name="Chen A."/>
            <person name="Palaniappan K."/>
            <person name="Land M."/>
            <person name="Hauser L."/>
            <person name="Chang Y.-J."/>
            <person name="Jeffries C.C."/>
            <person name="Brettin T."/>
            <person name="Detter J.C."/>
            <person name="Tapia R."/>
            <person name="Han C."/>
            <person name="Heimerl T."/>
            <person name="Weikl F."/>
            <person name="Brambilla E."/>
            <person name="Goker M."/>
            <person name="Bristow J."/>
            <person name="Eisen J.A."/>
            <person name="Markowitz V."/>
            <person name="Hugenholtz P."/>
            <person name="Kyrpides N.C."/>
            <person name="Klenk H.-P."/>
        </authorList>
    </citation>
    <scope>NUCLEOTIDE SEQUENCE [LARGE SCALE GENOMIC DNA]</scope>
    <source>
        <strain evidence="2">DSM 11486 / M11TL</strain>
    </source>
</reference>
<keyword evidence="1" id="KW-0808">Transferase</keyword>
<dbReference type="KEGG" id="tag:Tagg_0510"/>
<dbReference type="AlphaFoldDB" id="D5U0Y5"/>
<reference key="3">
    <citation type="submission" date="2010-02" db="EMBL/GenBank/DDBJ databases">
        <title>Complete genome sequence of Thermosphaera aggregans type strain (M11TL).</title>
        <authorList>
            <consortium name="US DOE Joint Genome Institute (JGI-PGF)"/>
            <person name="Spring S."/>
            <person name="Lapidus A."/>
            <person name="Munk C."/>
            <person name="Schroeder M."/>
            <person name="Glavina Del Rio T."/>
            <person name="Tice H."/>
            <person name="Copeland A."/>
            <person name="Cheng J.-F."/>
            <person name="Lucas S."/>
            <person name="Chen F."/>
            <person name="Nolan M."/>
            <person name="Bruce D."/>
            <person name="Goodwin L."/>
            <person name="Pitluck S."/>
            <person name="Ivanova N."/>
            <person name="Mavromatis K."/>
            <person name="Ovchinnikova G."/>
            <person name="Pati A."/>
            <person name="Chen A."/>
            <person name="Palaniappan K."/>
            <person name="Land M."/>
            <person name="Hauser L."/>
            <person name="Chang Y.-J."/>
            <person name="Jeffries C.C."/>
            <person name="Brettin T."/>
            <person name="Detter J.C."/>
            <person name="Tapia R."/>
            <person name="Han C."/>
            <person name="Chain P."/>
            <person name="Heimerl T."/>
            <person name="Weik F."/>
            <person name="Goker M."/>
            <person name="Rachel R."/>
            <person name="Bristow J."/>
            <person name="Eisen J.A."/>
            <person name="Markowitz V."/>
            <person name="Hugenholtz P."/>
            <person name="Kyrpides N.C."/>
            <person name="Klenk H.-P."/>
        </authorList>
    </citation>
    <scope>NUCLEOTIDE SEQUENCE</scope>
    <source>
        <strain>DSM 11486</strain>
    </source>
</reference>
<dbReference type="Proteomes" id="UP000002376">
    <property type="component" value="Chromosome"/>
</dbReference>
<accession>D5U0Y5</accession>
<organism evidence="1 2">
    <name type="scientific">Thermosphaera aggregans (strain DSM 11486 / M11TL)</name>
    <dbReference type="NCBI Taxonomy" id="633148"/>
    <lineage>
        <taxon>Archaea</taxon>
        <taxon>Thermoproteota</taxon>
        <taxon>Thermoprotei</taxon>
        <taxon>Desulfurococcales</taxon>
        <taxon>Desulfurococcaceae</taxon>
        <taxon>Thermosphaera</taxon>
    </lineage>
</organism>
<gene>
    <name evidence="1" type="ordered locus">Tagg_0510</name>
</gene>
<dbReference type="SUPFAM" id="SSF56112">
    <property type="entry name" value="Protein kinase-like (PK-like)"/>
    <property type="match status" value="1"/>
</dbReference>
<protein>
    <submittedName>
        <fullName evidence="1">Mn2+dependent serine/threonine protein kinase</fullName>
    </submittedName>
</protein>
<dbReference type="EMBL" id="CP001939">
    <property type="protein sequence ID" value="ADG90785.1"/>
    <property type="molecule type" value="Genomic_DNA"/>
</dbReference>
<evidence type="ECO:0000313" key="1">
    <source>
        <dbReference type="EMBL" id="ADG90785.1"/>
    </source>
</evidence>
<keyword evidence="2" id="KW-1185">Reference proteome</keyword>
<reference evidence="1 2" key="1">
    <citation type="journal article" date="2010" name="Stand. Genomic Sci.">
        <title>Complete genome sequence of Thermosphaera aggregans type strain (M11TL).</title>
        <authorList>
            <person name="Spring S."/>
            <person name="Rachel R."/>
            <person name="Lapidus A."/>
            <person name="Davenport K."/>
            <person name="Tice H."/>
            <person name="Copeland A."/>
            <person name="Cheng J.F."/>
            <person name="Lucas S."/>
            <person name="Chen F."/>
            <person name="Nolan M."/>
            <person name="Bruce D."/>
            <person name="Goodwin L."/>
            <person name="Pitluck S."/>
            <person name="Ivanova N."/>
            <person name="Mavromatis K."/>
            <person name="Ovchinnikova G."/>
            <person name="Pati A."/>
            <person name="Chen A."/>
            <person name="Palaniappan K."/>
            <person name="Land M."/>
            <person name="Hauser L."/>
            <person name="Chang Y.J."/>
            <person name="Jeffries C.C."/>
            <person name="Brettin T."/>
            <person name="Detter J.C."/>
            <person name="Tapia R."/>
            <person name="Han C."/>
            <person name="Heimerl T."/>
            <person name="Weikl F."/>
            <person name="Brambilla E."/>
            <person name="Goker M."/>
            <person name="Bristow J."/>
            <person name="Eisen J.A."/>
            <person name="Markowitz V."/>
            <person name="Hugenholtz P."/>
            <person name="Kyrpides N.C."/>
            <person name="Klenk H.P."/>
        </authorList>
    </citation>
    <scope>NUCLEOTIDE SEQUENCE [LARGE SCALE GENOMIC DNA]</scope>
    <source>
        <strain evidence="2">DSM 11486 / M11TL</strain>
    </source>
</reference>
<dbReference type="STRING" id="633148.Tagg_0510"/>
<proteinExistence type="predicted"/>
<evidence type="ECO:0000313" key="2">
    <source>
        <dbReference type="Proteomes" id="UP000002376"/>
    </source>
</evidence>